<keyword evidence="5 20" id="KW-0121">Carboxypeptidase</keyword>
<evidence type="ECO:0000256" key="8">
    <source>
        <dbReference type="ARBA" id="ARBA00022723"/>
    </source>
</evidence>
<name>A0A9R0EMG9_SPOFR</name>
<evidence type="ECO:0000256" key="10">
    <source>
        <dbReference type="ARBA" id="ARBA00022801"/>
    </source>
</evidence>
<dbReference type="GeneID" id="118271822"/>
<keyword evidence="13" id="KW-0508">mRNA splicing</keyword>
<dbReference type="PRINTS" id="PR00765">
    <property type="entry name" value="CRBOXYPTASEA"/>
</dbReference>
<dbReference type="SUPFAM" id="SSF53187">
    <property type="entry name" value="Zn-dependent exopeptidases"/>
    <property type="match status" value="1"/>
</dbReference>
<dbReference type="Pfam" id="PF00246">
    <property type="entry name" value="Peptidase_M14"/>
    <property type="match status" value="1"/>
</dbReference>
<dbReference type="Pfam" id="PF17098">
    <property type="entry name" value="Wtap"/>
    <property type="match status" value="1"/>
</dbReference>
<dbReference type="GO" id="GO:0000381">
    <property type="term" value="P:regulation of alternative mRNA splicing, via spliceosome"/>
    <property type="evidence" value="ECO:0007669"/>
    <property type="project" value="InterPro"/>
</dbReference>
<gene>
    <name evidence="20" type="primary">LOC118271822</name>
</gene>
<keyword evidence="11" id="KW-0862">Zinc</keyword>
<evidence type="ECO:0000256" key="15">
    <source>
        <dbReference type="PROSITE-ProRule" id="PRU01379"/>
    </source>
</evidence>
<evidence type="ECO:0000256" key="6">
    <source>
        <dbReference type="ARBA" id="ARBA00022664"/>
    </source>
</evidence>
<dbReference type="AlphaFoldDB" id="A0A9R0EMG9"/>
<evidence type="ECO:0000256" key="17">
    <source>
        <dbReference type="SAM" id="MobiDB-lite"/>
    </source>
</evidence>
<evidence type="ECO:0000256" key="14">
    <source>
        <dbReference type="ARBA" id="ARBA00023242"/>
    </source>
</evidence>
<keyword evidence="9" id="KW-0732">Signal</keyword>
<evidence type="ECO:0000256" key="13">
    <source>
        <dbReference type="ARBA" id="ARBA00023187"/>
    </source>
</evidence>
<feature type="active site" description="Proton donor/acceptor" evidence="15">
    <location>
        <position position="516"/>
    </location>
</feature>
<evidence type="ECO:0000256" key="2">
    <source>
        <dbReference type="ARBA" id="ARBA00004123"/>
    </source>
</evidence>
<keyword evidence="16" id="KW-0175">Coiled coil</keyword>
<dbReference type="GO" id="GO:0005634">
    <property type="term" value="C:nucleus"/>
    <property type="evidence" value="ECO:0007669"/>
    <property type="project" value="UniProtKB-SubCell"/>
</dbReference>
<accession>A0A9R0EMG9</accession>
<dbReference type="GO" id="GO:0008380">
    <property type="term" value="P:RNA splicing"/>
    <property type="evidence" value="ECO:0007669"/>
    <property type="project" value="UniProtKB-KW"/>
</dbReference>
<feature type="region of interest" description="Disordered" evidence="17">
    <location>
        <begin position="248"/>
        <end position="281"/>
    </location>
</feature>
<evidence type="ECO:0000256" key="9">
    <source>
        <dbReference type="ARBA" id="ARBA00022729"/>
    </source>
</evidence>
<dbReference type="GO" id="GO:0006508">
    <property type="term" value="P:proteolysis"/>
    <property type="evidence" value="ECO:0007669"/>
    <property type="project" value="UniProtKB-KW"/>
</dbReference>
<dbReference type="InterPro" id="IPR057246">
    <property type="entry name" value="CARBOXYPEPT_ZN_1"/>
</dbReference>
<evidence type="ECO:0000256" key="3">
    <source>
        <dbReference type="ARBA" id="ARBA00005988"/>
    </source>
</evidence>
<evidence type="ECO:0000313" key="19">
    <source>
        <dbReference type="Proteomes" id="UP000829999"/>
    </source>
</evidence>
<evidence type="ECO:0000256" key="16">
    <source>
        <dbReference type="SAM" id="Coils"/>
    </source>
</evidence>
<dbReference type="GO" id="GO:0004181">
    <property type="term" value="F:metallocarboxypeptidase activity"/>
    <property type="evidence" value="ECO:0007669"/>
    <property type="project" value="InterPro"/>
</dbReference>
<feature type="coiled-coil region" evidence="16">
    <location>
        <begin position="53"/>
        <end position="154"/>
    </location>
</feature>
<dbReference type="PROSITE" id="PS00132">
    <property type="entry name" value="CARBOXYPEPT_ZN_1"/>
    <property type="match status" value="1"/>
</dbReference>
<feature type="coiled-coil region" evidence="16">
    <location>
        <begin position="203"/>
        <end position="241"/>
    </location>
</feature>
<dbReference type="InterPro" id="IPR000834">
    <property type="entry name" value="Peptidase_M14"/>
</dbReference>
<keyword evidence="19" id="KW-1185">Reference proteome</keyword>
<dbReference type="CTD" id="36527"/>
<reference evidence="20" key="1">
    <citation type="submission" date="2025-08" db="UniProtKB">
        <authorList>
            <consortium name="RefSeq"/>
        </authorList>
    </citation>
    <scope>IDENTIFICATION</scope>
    <source>
        <tissue evidence="20">Whole larval tissue</tissue>
    </source>
</reference>
<dbReference type="RefSeq" id="XP_035443948.2">
    <property type="nucleotide sequence ID" value="XM_035588055.2"/>
</dbReference>
<comment type="similarity">
    <text evidence="3 15">Belongs to the peptidase M14 family.</text>
</comment>
<feature type="domain" description="Peptidase M14" evidence="18">
    <location>
        <begin position="256"/>
        <end position="550"/>
    </location>
</feature>
<dbReference type="SMART" id="SM00631">
    <property type="entry name" value="Zn_pept"/>
    <property type="match status" value="1"/>
</dbReference>
<evidence type="ECO:0000256" key="11">
    <source>
        <dbReference type="ARBA" id="ARBA00022833"/>
    </source>
</evidence>
<feature type="compositionally biased region" description="Polar residues" evidence="17">
    <location>
        <begin position="248"/>
        <end position="257"/>
    </location>
</feature>
<organism evidence="19 20">
    <name type="scientific">Spodoptera frugiperda</name>
    <name type="common">Fall armyworm</name>
    <dbReference type="NCBI Taxonomy" id="7108"/>
    <lineage>
        <taxon>Eukaryota</taxon>
        <taxon>Metazoa</taxon>
        <taxon>Ecdysozoa</taxon>
        <taxon>Arthropoda</taxon>
        <taxon>Hexapoda</taxon>
        <taxon>Insecta</taxon>
        <taxon>Pterygota</taxon>
        <taxon>Neoptera</taxon>
        <taxon>Endopterygota</taxon>
        <taxon>Lepidoptera</taxon>
        <taxon>Glossata</taxon>
        <taxon>Ditrysia</taxon>
        <taxon>Noctuoidea</taxon>
        <taxon>Noctuidae</taxon>
        <taxon>Amphipyrinae</taxon>
        <taxon>Spodoptera</taxon>
    </lineage>
</organism>
<comment type="subcellular location">
    <subcellularLocation>
        <location evidence="2">Nucleus</location>
    </subcellularLocation>
</comment>
<evidence type="ECO:0000256" key="5">
    <source>
        <dbReference type="ARBA" id="ARBA00022645"/>
    </source>
</evidence>
<dbReference type="GO" id="GO:0008270">
    <property type="term" value="F:zinc ion binding"/>
    <property type="evidence" value="ECO:0007669"/>
    <property type="project" value="InterPro"/>
</dbReference>
<evidence type="ECO:0000256" key="4">
    <source>
        <dbReference type="ARBA" id="ARBA00010313"/>
    </source>
</evidence>
<evidence type="ECO:0000259" key="18">
    <source>
        <dbReference type="PROSITE" id="PS52035"/>
    </source>
</evidence>
<dbReference type="FunFam" id="3.40.630.10:FF:000084">
    <property type="entry name" value="Carboxypeptidase B2"/>
    <property type="match status" value="1"/>
</dbReference>
<proteinExistence type="inferred from homology"/>
<keyword evidence="7" id="KW-0645">Protease</keyword>
<keyword evidence="12" id="KW-0482">Metalloprotease</keyword>
<dbReference type="GO" id="GO:0016556">
    <property type="term" value="P:mRNA modification"/>
    <property type="evidence" value="ECO:0007669"/>
    <property type="project" value="InterPro"/>
</dbReference>
<dbReference type="GO" id="GO:0006397">
    <property type="term" value="P:mRNA processing"/>
    <property type="evidence" value="ECO:0007669"/>
    <property type="project" value="UniProtKB-KW"/>
</dbReference>
<dbReference type="PANTHER" id="PTHR15217:SF0">
    <property type="entry name" value="PRE-MRNA-SPLICING REGULATOR WTAP"/>
    <property type="match status" value="1"/>
</dbReference>
<keyword evidence="8" id="KW-0479">Metal-binding</keyword>
<protein>
    <submittedName>
        <fullName evidence="20">Carboxypeptidase A1</fullName>
    </submittedName>
</protein>
<dbReference type="OrthoDB" id="3626597at2759"/>
<evidence type="ECO:0000256" key="7">
    <source>
        <dbReference type="ARBA" id="ARBA00022670"/>
    </source>
</evidence>
<dbReference type="InterPro" id="IPR033757">
    <property type="entry name" value="WTAP"/>
</dbReference>
<comment type="cofactor">
    <cofactor evidence="1">
        <name>Zn(2+)</name>
        <dbReference type="ChEBI" id="CHEBI:29105"/>
    </cofactor>
</comment>
<evidence type="ECO:0000256" key="12">
    <source>
        <dbReference type="ARBA" id="ARBA00023049"/>
    </source>
</evidence>
<keyword evidence="6" id="KW-0507">mRNA processing</keyword>
<sequence>MSEETERHGEASCDVGAGGGGSSIARVLMTPLQLDAAAADSLRAAWRNQDLYIDHLETLNKQLEGSLEKAKEVEDRIKQQYAESQHREKVLVRRLAAKEQEIQDYVSQITELKSSHASLNGRPTLLDPAVNVLILRLKQELTSTKARLEETQNELSAWKFTPDSNTGKKLMAKCRLLHQENEDLGRMTSSGRIAKLEGDLALQKSFSEEVKKSQSELDEFLQELDEDVEGMQSTVLFLQQELRASHATVNGTRTASRAASPEKRTYSGSDCSDTPPGKRRRASVLSLDYNEDEEPLTMINITNGNPRNKIILITGGQHAREWISVTSALYILHNIVTKFDTQKNYMKNKNWLIIPVVNPDGYAYTHGVDRLWRKNRRRFVNCTGVDVNRNFETDWRIPGITQHSECKTTYSGPHPFSEAESIALRDLILSLERKPIALVDLHAYGKLILYPWSARTAPTHDRDMHKAVASKMRTSIFKTTKQNYTYGATYHLVYPATGTFVDWAYANGVTHAYVIESRDKGELGFLIPPGEIEDTGKELYAAVRSLSRFINVPNRLSQEKVENQTWF</sequence>
<dbReference type="PANTHER" id="PTHR15217">
    <property type="entry name" value="WILMS' TUMOR 1-ASSOCIATING PROTEIN"/>
    <property type="match status" value="1"/>
</dbReference>
<evidence type="ECO:0000313" key="20">
    <source>
        <dbReference type="RefSeq" id="XP_035443948.2"/>
    </source>
</evidence>
<dbReference type="Gene3D" id="3.40.630.10">
    <property type="entry name" value="Zn peptidases"/>
    <property type="match status" value="1"/>
</dbReference>
<dbReference type="PROSITE" id="PS52035">
    <property type="entry name" value="PEPTIDASE_M14"/>
    <property type="match status" value="1"/>
</dbReference>
<keyword evidence="14" id="KW-0539">Nucleus</keyword>
<dbReference type="Proteomes" id="UP000829999">
    <property type="component" value="Chromosome 5"/>
</dbReference>
<evidence type="ECO:0000256" key="1">
    <source>
        <dbReference type="ARBA" id="ARBA00001947"/>
    </source>
</evidence>
<comment type="similarity">
    <text evidence="4">Belongs to the fl(2)d family.</text>
</comment>
<keyword evidence="10" id="KW-0378">Hydrolase</keyword>